<keyword evidence="1" id="KW-0808">Transferase</keyword>
<evidence type="ECO:0000313" key="2">
    <source>
        <dbReference type="Proteomes" id="UP000805704"/>
    </source>
</evidence>
<feature type="non-terminal residue" evidence="1">
    <location>
        <position position="306"/>
    </location>
</feature>
<protein>
    <submittedName>
        <fullName evidence="1">Cyclin-dependent kinase 18</fullName>
    </submittedName>
</protein>
<keyword evidence="2" id="KW-1185">Reference proteome</keyword>
<dbReference type="Proteomes" id="UP000805704">
    <property type="component" value="Chromosome 2"/>
</dbReference>
<reference evidence="1" key="1">
    <citation type="submission" date="2020-04" db="EMBL/GenBank/DDBJ databases">
        <title>A chromosome-scale assembly and high-density genetic map of the yellow drum (Nibea albiflora) genome.</title>
        <authorList>
            <person name="Xu D."/>
            <person name="Zhang W."/>
            <person name="Chen R."/>
            <person name="Tan P."/>
            <person name="Wang L."/>
            <person name="Song H."/>
            <person name="Tian L."/>
            <person name="Zhu Q."/>
            <person name="Wang B."/>
        </authorList>
    </citation>
    <scope>NUCLEOTIDE SEQUENCE</scope>
    <source>
        <strain evidence="1">ZJHYS-2018</strain>
    </source>
</reference>
<evidence type="ECO:0000313" key="1">
    <source>
        <dbReference type="EMBL" id="KAG8007472.1"/>
    </source>
</evidence>
<proteinExistence type="predicted"/>
<organism evidence="1 2">
    <name type="scientific">Nibea albiflora</name>
    <name type="common">Yellow drum</name>
    <name type="synonym">Corvina albiflora</name>
    <dbReference type="NCBI Taxonomy" id="240163"/>
    <lineage>
        <taxon>Eukaryota</taxon>
        <taxon>Metazoa</taxon>
        <taxon>Chordata</taxon>
        <taxon>Craniata</taxon>
        <taxon>Vertebrata</taxon>
        <taxon>Euteleostomi</taxon>
        <taxon>Actinopterygii</taxon>
        <taxon>Neopterygii</taxon>
        <taxon>Teleostei</taxon>
        <taxon>Neoteleostei</taxon>
        <taxon>Acanthomorphata</taxon>
        <taxon>Eupercaria</taxon>
        <taxon>Sciaenidae</taxon>
        <taxon>Nibea</taxon>
    </lineage>
</organism>
<keyword evidence="1" id="KW-0418">Kinase</keyword>
<gene>
    <name evidence="1" type="primary">CDK18.2</name>
    <name evidence="1" type="ORF">GBF38_013022</name>
</gene>
<dbReference type="EMBL" id="CM024790">
    <property type="protein sequence ID" value="KAG8007472.1"/>
    <property type="molecule type" value="Genomic_DNA"/>
</dbReference>
<comment type="caution">
    <text evidence="1">The sequence shown here is derived from an EMBL/GenBank/DDBJ whole genome shotgun (WGS) entry which is preliminary data.</text>
</comment>
<accession>A0ACB7EZ89</accession>
<sequence length="306" mass="34173">MIPPLAWTLLIVSLWTSGSSEILQQETIKVLYPKINSTENLECECNSSFDSVYWFRSISKYNRMQYIGKCNNADRDGYGTGVDEARFKISRKSGYLFSLRISDVTEEDTGIYSCVLQGRKINMEIWKPGILLQPGVTPPTLPPKIQKPKPPTKSRCTCSKKKSSQGGCDSPILWSLVGLMATLALALVCTLYYFSQMTAGDVDRRTIKEGQPVDMKCEIKGMGTLIVWFRVLDKSGMEFIASFTNNGYKKDTHNTPSSKFIFTKSSQHIVTLESFSRDKDSGIYSCASLLRGVELKFGPIIQLVGG</sequence>
<name>A0ACB7EZ89_NIBAL</name>